<sequence>MPFKTKREKQKAREHWAQFTQDGLVSYRPSRAKAKKNQGRVASGPAIEGRSVQGNSFADTSYAGGEIIKIALLALLVIGLQMFIKVYHIGN</sequence>
<reference evidence="2 3" key="1">
    <citation type="journal article" date="2015" name="Nature">
        <title>rRNA introns, odd ribosomes, and small enigmatic genomes across a large radiation of phyla.</title>
        <authorList>
            <person name="Brown C.T."/>
            <person name="Hug L.A."/>
            <person name="Thomas B.C."/>
            <person name="Sharon I."/>
            <person name="Castelle C.J."/>
            <person name="Singh A."/>
            <person name="Wilkins M.J."/>
            <person name="Williams K.H."/>
            <person name="Banfield J.F."/>
        </authorList>
    </citation>
    <scope>NUCLEOTIDE SEQUENCE [LARGE SCALE GENOMIC DNA]</scope>
</reference>
<feature type="transmembrane region" description="Helical" evidence="1">
    <location>
        <begin position="70"/>
        <end position="90"/>
    </location>
</feature>
<keyword evidence="1" id="KW-1133">Transmembrane helix</keyword>
<keyword evidence="1" id="KW-0812">Transmembrane</keyword>
<accession>A0A0G0R5S4</accession>
<dbReference type="AlphaFoldDB" id="A0A0G0R5S4"/>
<protein>
    <submittedName>
        <fullName evidence="2">Uncharacterized protein</fullName>
    </submittedName>
</protein>
<dbReference type="EMBL" id="LBYI01000057">
    <property type="protein sequence ID" value="KKR47743.1"/>
    <property type="molecule type" value="Genomic_DNA"/>
</dbReference>
<dbReference type="Proteomes" id="UP000034531">
    <property type="component" value="Unassembled WGS sequence"/>
</dbReference>
<keyword evidence="1" id="KW-0472">Membrane</keyword>
<evidence type="ECO:0000256" key="1">
    <source>
        <dbReference type="SAM" id="Phobius"/>
    </source>
</evidence>
<gene>
    <name evidence="2" type="ORF">UT84_C0057G0005</name>
</gene>
<name>A0A0G0R5S4_9BACT</name>
<evidence type="ECO:0000313" key="3">
    <source>
        <dbReference type="Proteomes" id="UP000034531"/>
    </source>
</evidence>
<organism evidence="2 3">
    <name type="scientific">Candidatus Curtissbacteria bacterium GW2011_GWA1_40_16</name>
    <dbReference type="NCBI Taxonomy" id="1618405"/>
    <lineage>
        <taxon>Bacteria</taxon>
        <taxon>Candidatus Curtissiibacteriota</taxon>
    </lineage>
</organism>
<comment type="caution">
    <text evidence="2">The sequence shown here is derived from an EMBL/GenBank/DDBJ whole genome shotgun (WGS) entry which is preliminary data.</text>
</comment>
<proteinExistence type="predicted"/>
<evidence type="ECO:0000313" key="2">
    <source>
        <dbReference type="EMBL" id="KKR47743.1"/>
    </source>
</evidence>